<keyword evidence="1" id="KW-1133">Transmembrane helix</keyword>
<comment type="caution">
    <text evidence="2">The sequence shown here is derived from an EMBL/GenBank/DDBJ whole genome shotgun (WGS) entry which is preliminary data.</text>
</comment>
<dbReference type="EMBL" id="CAWUHB010000016">
    <property type="protein sequence ID" value="CAK7219083.1"/>
    <property type="molecule type" value="Genomic_DNA"/>
</dbReference>
<name>A0ABP0BHP3_9PEZI</name>
<feature type="transmembrane region" description="Helical" evidence="1">
    <location>
        <begin position="43"/>
        <end position="64"/>
    </location>
</feature>
<protein>
    <submittedName>
        <fullName evidence="2">Uncharacterized protein</fullName>
    </submittedName>
</protein>
<keyword evidence="1" id="KW-0812">Transmembrane</keyword>
<keyword evidence="3" id="KW-1185">Reference proteome</keyword>
<sequence length="129" mass="13334">MARTRPIRIGQWIHNGLHLALVALAVALISGTAYALAVGGKDALGTLIAGALISLLDDIGIILLYNAQSSLLAVTIVADIFAIALCAVGVIVVALSGLGRGDDPNPQPQEHRKSDDAEYIALSLSLTLL</sequence>
<evidence type="ECO:0000313" key="3">
    <source>
        <dbReference type="Proteomes" id="UP001642405"/>
    </source>
</evidence>
<keyword evidence="1" id="KW-0472">Membrane</keyword>
<proteinExistence type="predicted"/>
<organism evidence="2 3">
    <name type="scientific">Sporothrix curviconia</name>
    <dbReference type="NCBI Taxonomy" id="1260050"/>
    <lineage>
        <taxon>Eukaryota</taxon>
        <taxon>Fungi</taxon>
        <taxon>Dikarya</taxon>
        <taxon>Ascomycota</taxon>
        <taxon>Pezizomycotina</taxon>
        <taxon>Sordariomycetes</taxon>
        <taxon>Sordariomycetidae</taxon>
        <taxon>Ophiostomatales</taxon>
        <taxon>Ophiostomataceae</taxon>
        <taxon>Sporothrix</taxon>
    </lineage>
</organism>
<gene>
    <name evidence="2" type="ORF">SCUCBS95973_003704</name>
</gene>
<evidence type="ECO:0000313" key="2">
    <source>
        <dbReference type="EMBL" id="CAK7219083.1"/>
    </source>
</evidence>
<feature type="transmembrane region" description="Helical" evidence="1">
    <location>
        <begin position="12"/>
        <end position="37"/>
    </location>
</feature>
<dbReference type="Proteomes" id="UP001642405">
    <property type="component" value="Unassembled WGS sequence"/>
</dbReference>
<accession>A0ABP0BHP3</accession>
<feature type="transmembrane region" description="Helical" evidence="1">
    <location>
        <begin position="71"/>
        <end position="95"/>
    </location>
</feature>
<reference evidence="2 3" key="1">
    <citation type="submission" date="2024-01" db="EMBL/GenBank/DDBJ databases">
        <authorList>
            <person name="Allen C."/>
            <person name="Tagirdzhanova G."/>
        </authorList>
    </citation>
    <scope>NUCLEOTIDE SEQUENCE [LARGE SCALE GENOMIC DNA]</scope>
</reference>
<evidence type="ECO:0000256" key="1">
    <source>
        <dbReference type="SAM" id="Phobius"/>
    </source>
</evidence>